<reference evidence="2" key="1">
    <citation type="submission" date="2016-10" db="EMBL/GenBank/DDBJ databases">
        <authorList>
            <person name="Varghese N."/>
            <person name="Submissions S."/>
        </authorList>
    </citation>
    <scope>NUCLEOTIDE SEQUENCE [LARGE SCALE GENOMIC DNA]</scope>
    <source>
        <strain evidence="2">DS-12</strain>
    </source>
</reference>
<sequence>MKKNTLLAIAAISILSPLLIVAAIHYLNGRQGNHTSSIMQR</sequence>
<protein>
    <submittedName>
        <fullName evidence="1">Uncharacterized protein</fullName>
    </submittedName>
</protein>
<dbReference type="AlphaFoldDB" id="A0A1I4YI97"/>
<keyword evidence="2" id="KW-1185">Reference proteome</keyword>
<accession>A0A1I4YI97</accession>
<dbReference type="RefSeq" id="WP_262487573.1">
    <property type="nucleotide sequence ID" value="NZ_FOVI01000004.1"/>
</dbReference>
<dbReference type="STRING" id="913024.SAMN05421741_104183"/>
<name>A0A1I4YI97_9FLAO</name>
<evidence type="ECO:0000313" key="1">
    <source>
        <dbReference type="EMBL" id="SFN37725.1"/>
    </source>
</evidence>
<organism evidence="1 2">
    <name type="scientific">Paenimyroides ummariense</name>
    <dbReference type="NCBI Taxonomy" id="913024"/>
    <lineage>
        <taxon>Bacteria</taxon>
        <taxon>Pseudomonadati</taxon>
        <taxon>Bacteroidota</taxon>
        <taxon>Flavobacteriia</taxon>
        <taxon>Flavobacteriales</taxon>
        <taxon>Flavobacteriaceae</taxon>
        <taxon>Paenimyroides</taxon>
    </lineage>
</organism>
<dbReference type="EMBL" id="FOVI01000004">
    <property type="protein sequence ID" value="SFN37725.1"/>
    <property type="molecule type" value="Genomic_DNA"/>
</dbReference>
<evidence type="ECO:0000313" key="2">
    <source>
        <dbReference type="Proteomes" id="UP000199036"/>
    </source>
</evidence>
<gene>
    <name evidence="1" type="ORF">SAMN05421741_104183</name>
</gene>
<dbReference type="Proteomes" id="UP000199036">
    <property type="component" value="Unassembled WGS sequence"/>
</dbReference>
<proteinExistence type="predicted"/>